<dbReference type="PROSITE" id="PS51502">
    <property type="entry name" value="S_R_A_B_BARREL"/>
    <property type="match status" value="1"/>
</dbReference>
<dbReference type="InterPro" id="IPR013097">
    <property type="entry name" value="Dabb"/>
</dbReference>
<feature type="domain" description="Stress-response A/B barrel" evidence="1">
    <location>
        <begin position="11"/>
        <end position="106"/>
    </location>
</feature>
<dbReference type="InterPro" id="IPR011008">
    <property type="entry name" value="Dimeric_a/b-barrel"/>
</dbReference>
<sequence>MSDAGHKSSPVRHIVMWNVAGDTAEERATAIEIVRNAFEALRGRIPGLISLEIGIDHSRIDYACDMVLVTDFDSEASLQAYATHPLHLAVRDQLQGVRVARYQVDYCLRSMDAA</sequence>
<dbReference type="SUPFAM" id="SSF54909">
    <property type="entry name" value="Dimeric alpha+beta barrel"/>
    <property type="match status" value="1"/>
</dbReference>
<accession>A0ABX5NQS4</accession>
<reference evidence="2 3" key="1">
    <citation type="submission" date="2018-06" db="EMBL/GenBank/DDBJ databases">
        <title>Rhizobium wuzhouense sp. nov., isolated from roots of Oryza officinalis.</title>
        <authorList>
            <person name="Yuan T."/>
        </authorList>
    </citation>
    <scope>NUCLEOTIDE SEQUENCE [LARGE SCALE GENOMIC DNA]</scope>
    <source>
        <strain evidence="2 3">W44</strain>
    </source>
</reference>
<evidence type="ECO:0000313" key="2">
    <source>
        <dbReference type="EMBL" id="PYB71792.1"/>
    </source>
</evidence>
<name>A0ABX5NQS4_9HYPH</name>
<comment type="caution">
    <text evidence="2">The sequence shown here is derived from an EMBL/GenBank/DDBJ whole genome shotgun (WGS) entry which is preliminary data.</text>
</comment>
<dbReference type="EMBL" id="QJRY01000006">
    <property type="protein sequence ID" value="PYB71792.1"/>
    <property type="molecule type" value="Genomic_DNA"/>
</dbReference>
<gene>
    <name evidence="2" type="ORF">DMY87_16450</name>
</gene>
<keyword evidence="3" id="KW-1185">Reference proteome</keyword>
<dbReference type="RefSeq" id="WP_110792738.1">
    <property type="nucleotide sequence ID" value="NZ_QJRY01000006.1"/>
</dbReference>
<evidence type="ECO:0000259" key="1">
    <source>
        <dbReference type="PROSITE" id="PS51502"/>
    </source>
</evidence>
<dbReference type="SMART" id="SM00886">
    <property type="entry name" value="Dabb"/>
    <property type="match status" value="1"/>
</dbReference>
<dbReference type="Pfam" id="PF07876">
    <property type="entry name" value="Dabb"/>
    <property type="match status" value="1"/>
</dbReference>
<protein>
    <submittedName>
        <fullName evidence="2">Stress responsive protein</fullName>
    </submittedName>
</protein>
<evidence type="ECO:0000313" key="3">
    <source>
        <dbReference type="Proteomes" id="UP000247536"/>
    </source>
</evidence>
<dbReference type="Proteomes" id="UP000247536">
    <property type="component" value="Unassembled WGS sequence"/>
</dbReference>
<dbReference type="PANTHER" id="PTHR37832">
    <property type="entry name" value="BLL2683 PROTEIN"/>
    <property type="match status" value="1"/>
</dbReference>
<dbReference type="Gene3D" id="3.30.70.100">
    <property type="match status" value="1"/>
</dbReference>
<dbReference type="PANTHER" id="PTHR37832:SF1">
    <property type="entry name" value="STRESS-RESPONSE A_B BARREL DOMAIN-CONTAINING PROTEIN"/>
    <property type="match status" value="1"/>
</dbReference>
<organism evidence="2 3">
    <name type="scientific">Rhizobium wuzhouense</name>
    <dbReference type="NCBI Taxonomy" id="1986026"/>
    <lineage>
        <taxon>Bacteria</taxon>
        <taxon>Pseudomonadati</taxon>
        <taxon>Pseudomonadota</taxon>
        <taxon>Alphaproteobacteria</taxon>
        <taxon>Hyphomicrobiales</taxon>
        <taxon>Rhizobiaceae</taxon>
        <taxon>Rhizobium/Agrobacterium group</taxon>
        <taxon>Rhizobium</taxon>
    </lineage>
</organism>
<proteinExistence type="predicted"/>